<evidence type="ECO:0000259" key="3">
    <source>
        <dbReference type="Pfam" id="PF00501"/>
    </source>
</evidence>
<dbReference type="GO" id="GO:0006631">
    <property type="term" value="P:fatty acid metabolic process"/>
    <property type="evidence" value="ECO:0007669"/>
    <property type="project" value="TreeGrafter"/>
</dbReference>
<feature type="domain" description="AMP-binding enzyme C-terminal" evidence="4">
    <location>
        <begin position="415"/>
        <end position="490"/>
    </location>
</feature>
<evidence type="ECO:0000313" key="5">
    <source>
        <dbReference type="EMBL" id="MBB4691401.1"/>
    </source>
</evidence>
<dbReference type="InterPro" id="IPR000873">
    <property type="entry name" value="AMP-dep_synth/lig_dom"/>
</dbReference>
<dbReference type="PANTHER" id="PTHR43201:SF5">
    <property type="entry name" value="MEDIUM-CHAIN ACYL-COA LIGASE ACSF2, MITOCHONDRIAL"/>
    <property type="match status" value="1"/>
</dbReference>
<dbReference type="SUPFAM" id="SSF56801">
    <property type="entry name" value="Acetyl-CoA synthetase-like"/>
    <property type="match status" value="1"/>
</dbReference>
<dbReference type="RefSeq" id="WP_184950222.1">
    <property type="nucleotide sequence ID" value="NZ_BOMC01000006.1"/>
</dbReference>
<dbReference type="FunFam" id="3.30.300.30:FF:000008">
    <property type="entry name" value="2,3-dihydroxybenzoate-AMP ligase"/>
    <property type="match status" value="1"/>
</dbReference>
<feature type="domain" description="AMP-dependent synthetase/ligase" evidence="3">
    <location>
        <begin position="41"/>
        <end position="367"/>
    </location>
</feature>
<dbReference type="InterPro" id="IPR020845">
    <property type="entry name" value="AMP-binding_CS"/>
</dbReference>
<dbReference type="PROSITE" id="PS00455">
    <property type="entry name" value="AMP_BINDING"/>
    <property type="match status" value="1"/>
</dbReference>
<evidence type="ECO:0000259" key="4">
    <source>
        <dbReference type="Pfam" id="PF13193"/>
    </source>
</evidence>
<proteinExistence type="inferred from homology"/>
<dbReference type="InterPro" id="IPR042099">
    <property type="entry name" value="ANL_N_sf"/>
</dbReference>
<dbReference type="AlphaFoldDB" id="A0A7W7CR48"/>
<dbReference type="Pfam" id="PF13193">
    <property type="entry name" value="AMP-binding_C"/>
    <property type="match status" value="1"/>
</dbReference>
<evidence type="ECO:0000256" key="2">
    <source>
        <dbReference type="ARBA" id="ARBA00022598"/>
    </source>
</evidence>
<evidence type="ECO:0000313" key="6">
    <source>
        <dbReference type="Proteomes" id="UP000542742"/>
    </source>
</evidence>
<gene>
    <name evidence="5" type="ORF">BKA14_001549</name>
</gene>
<keyword evidence="2 5" id="KW-0436">Ligase</keyword>
<dbReference type="EMBL" id="JACHMF010000001">
    <property type="protein sequence ID" value="MBB4691401.1"/>
    <property type="molecule type" value="Genomic_DNA"/>
</dbReference>
<dbReference type="Gene3D" id="3.30.300.30">
    <property type="match status" value="1"/>
</dbReference>
<organism evidence="5 6">
    <name type="scientific">Paractinoplanes abujensis</name>
    <dbReference type="NCBI Taxonomy" id="882441"/>
    <lineage>
        <taxon>Bacteria</taxon>
        <taxon>Bacillati</taxon>
        <taxon>Actinomycetota</taxon>
        <taxon>Actinomycetes</taxon>
        <taxon>Micromonosporales</taxon>
        <taxon>Micromonosporaceae</taxon>
        <taxon>Paractinoplanes</taxon>
    </lineage>
</organism>
<dbReference type="InterPro" id="IPR025110">
    <property type="entry name" value="AMP-bd_C"/>
</dbReference>
<name>A0A7W7CR48_9ACTN</name>
<sequence>MLFVARTMARRGLLAPGPPHRVARQFAALHTWKFGLAGELRQAAARSPARVALIDADGPTTYSELLDRTSRLAGALPVAPGDRVGILGRNSTAMVEALIGVATLGADPVLMNTGLSPGQLAAVTRHQQLRLLLHDPEFDPPPGVPSAHLQHIGYGEPLSRPPGKPGRTIILTSGTTGVPKGAQRPTPGGFRPLCSIIDRIPLTAGIRMFIAAPLFHAWGFAGLQMALALRATAVLRPRFEPADALETLATHECAAMIAVPVMLQRIMEEPAREVPLRIAAVSGSALPGGLATRFMDRYGEVVYNLYGSTEASWASIATPADLRAAPSTAGRPPHGTIVEALDEHGRPVPRGTPGRLFVGNEMLFEGYTGGGPRELHRGLLATGDLGHVDEAGRVFVDGRQDDMIVSGGENVFPSEVEDVLAARPEVREVAVIGVPDDQYGQRLAAYVVLHDGAGLTAEAVRDHVRNELARFSVPRDVVFLPELPRNATGKILKRLLPDQQA</sequence>
<dbReference type="Gene3D" id="3.40.50.12780">
    <property type="entry name" value="N-terminal domain of ligase-like"/>
    <property type="match status" value="1"/>
</dbReference>
<comment type="similarity">
    <text evidence="1">Belongs to the ATP-dependent AMP-binding enzyme family.</text>
</comment>
<dbReference type="Proteomes" id="UP000542742">
    <property type="component" value="Unassembled WGS sequence"/>
</dbReference>
<keyword evidence="6" id="KW-1185">Reference proteome</keyword>
<dbReference type="Pfam" id="PF00501">
    <property type="entry name" value="AMP-binding"/>
    <property type="match status" value="1"/>
</dbReference>
<evidence type="ECO:0000256" key="1">
    <source>
        <dbReference type="ARBA" id="ARBA00006432"/>
    </source>
</evidence>
<dbReference type="InterPro" id="IPR045851">
    <property type="entry name" value="AMP-bd_C_sf"/>
</dbReference>
<dbReference type="GO" id="GO:0031956">
    <property type="term" value="F:medium-chain fatty acid-CoA ligase activity"/>
    <property type="evidence" value="ECO:0007669"/>
    <property type="project" value="TreeGrafter"/>
</dbReference>
<dbReference type="PANTHER" id="PTHR43201">
    <property type="entry name" value="ACYL-COA SYNTHETASE"/>
    <property type="match status" value="1"/>
</dbReference>
<comment type="caution">
    <text evidence="5">The sequence shown here is derived from an EMBL/GenBank/DDBJ whole genome shotgun (WGS) entry which is preliminary data.</text>
</comment>
<dbReference type="CDD" id="cd04433">
    <property type="entry name" value="AFD_class_I"/>
    <property type="match status" value="1"/>
</dbReference>
<reference evidence="5 6" key="1">
    <citation type="submission" date="2020-08" db="EMBL/GenBank/DDBJ databases">
        <title>Sequencing the genomes of 1000 actinobacteria strains.</title>
        <authorList>
            <person name="Klenk H.-P."/>
        </authorList>
    </citation>
    <scope>NUCLEOTIDE SEQUENCE [LARGE SCALE GENOMIC DNA]</scope>
    <source>
        <strain evidence="5 6">DSM 45518</strain>
    </source>
</reference>
<protein>
    <submittedName>
        <fullName evidence="5">Acyl-CoA synthetase (AMP-forming)/AMP-acid ligase II</fullName>
    </submittedName>
</protein>
<accession>A0A7W7CR48</accession>